<keyword evidence="1" id="KW-1133">Transmembrane helix</keyword>
<proteinExistence type="predicted"/>
<dbReference type="EMBL" id="JACGWO010000004">
    <property type="protein sequence ID" value="KAK4428717.1"/>
    <property type="molecule type" value="Genomic_DNA"/>
</dbReference>
<evidence type="ECO:0000313" key="3">
    <source>
        <dbReference type="Proteomes" id="UP001293254"/>
    </source>
</evidence>
<feature type="transmembrane region" description="Helical" evidence="1">
    <location>
        <begin position="20"/>
        <end position="36"/>
    </location>
</feature>
<dbReference type="Proteomes" id="UP001293254">
    <property type="component" value="Unassembled WGS sequence"/>
</dbReference>
<protein>
    <submittedName>
        <fullName evidence="2">Uncharacterized protein</fullName>
    </submittedName>
</protein>
<dbReference type="AlphaFoldDB" id="A0AAE2CNJ6"/>
<keyword evidence="1" id="KW-0472">Membrane</keyword>
<reference evidence="2" key="1">
    <citation type="submission" date="2020-06" db="EMBL/GenBank/DDBJ databases">
        <authorList>
            <person name="Li T."/>
            <person name="Hu X."/>
            <person name="Zhang T."/>
            <person name="Song X."/>
            <person name="Zhang H."/>
            <person name="Dai N."/>
            <person name="Sheng W."/>
            <person name="Hou X."/>
            <person name="Wei L."/>
        </authorList>
    </citation>
    <scope>NUCLEOTIDE SEQUENCE</scope>
    <source>
        <strain evidence="2">3651</strain>
        <tissue evidence="2">Leaf</tissue>
    </source>
</reference>
<evidence type="ECO:0000256" key="1">
    <source>
        <dbReference type="SAM" id="Phobius"/>
    </source>
</evidence>
<keyword evidence="3" id="KW-1185">Reference proteome</keyword>
<organism evidence="2 3">
    <name type="scientific">Sesamum alatum</name>
    <dbReference type="NCBI Taxonomy" id="300844"/>
    <lineage>
        <taxon>Eukaryota</taxon>
        <taxon>Viridiplantae</taxon>
        <taxon>Streptophyta</taxon>
        <taxon>Embryophyta</taxon>
        <taxon>Tracheophyta</taxon>
        <taxon>Spermatophyta</taxon>
        <taxon>Magnoliopsida</taxon>
        <taxon>eudicotyledons</taxon>
        <taxon>Gunneridae</taxon>
        <taxon>Pentapetalae</taxon>
        <taxon>asterids</taxon>
        <taxon>lamiids</taxon>
        <taxon>Lamiales</taxon>
        <taxon>Pedaliaceae</taxon>
        <taxon>Sesamum</taxon>
    </lineage>
</organism>
<reference evidence="2" key="2">
    <citation type="journal article" date="2024" name="Plant">
        <title>Genomic evolution and insights into agronomic trait innovations of Sesamum species.</title>
        <authorList>
            <person name="Miao H."/>
            <person name="Wang L."/>
            <person name="Qu L."/>
            <person name="Liu H."/>
            <person name="Sun Y."/>
            <person name="Le M."/>
            <person name="Wang Q."/>
            <person name="Wei S."/>
            <person name="Zheng Y."/>
            <person name="Lin W."/>
            <person name="Duan Y."/>
            <person name="Cao H."/>
            <person name="Xiong S."/>
            <person name="Wang X."/>
            <person name="Wei L."/>
            <person name="Li C."/>
            <person name="Ma Q."/>
            <person name="Ju M."/>
            <person name="Zhao R."/>
            <person name="Li G."/>
            <person name="Mu C."/>
            <person name="Tian Q."/>
            <person name="Mei H."/>
            <person name="Zhang T."/>
            <person name="Gao T."/>
            <person name="Zhang H."/>
        </authorList>
    </citation>
    <scope>NUCLEOTIDE SEQUENCE</scope>
    <source>
        <strain evidence="2">3651</strain>
    </source>
</reference>
<accession>A0AAE2CNJ6</accession>
<gene>
    <name evidence="2" type="ORF">Salat_1171600</name>
</gene>
<evidence type="ECO:0000313" key="2">
    <source>
        <dbReference type="EMBL" id="KAK4428717.1"/>
    </source>
</evidence>
<name>A0AAE2CNJ6_9LAMI</name>
<keyword evidence="1" id="KW-0812">Transmembrane</keyword>
<comment type="caution">
    <text evidence="2">The sequence shown here is derived from an EMBL/GenBank/DDBJ whole genome shotgun (WGS) entry which is preliminary data.</text>
</comment>
<sequence>MCPRRSACPRLWRRGGRGVGALRLLLELVLIALWDVNMKRRLGALRTSNDLEGGLSFVVRTTMDRGRELGGSPSWRLDSPNFATHRAVRDASSSKDFSFEVSNTFSANFTNSWK</sequence>